<accession>A0ABX8GVR3</accession>
<dbReference type="Gene3D" id="2.160.20.10">
    <property type="entry name" value="Single-stranded right-handed beta-helix, Pectin lyase-like"/>
    <property type="match status" value="2"/>
</dbReference>
<dbReference type="InterPro" id="IPR006626">
    <property type="entry name" value="PbH1"/>
</dbReference>
<dbReference type="CDD" id="cd14251">
    <property type="entry name" value="PL-6"/>
    <property type="match status" value="1"/>
</dbReference>
<reference evidence="1 2" key="1">
    <citation type="submission" date="2021-05" db="EMBL/GenBank/DDBJ databases">
        <title>Comparative genomic studies on the polysaccharide-degrading batcterial strains of the Flammeovirga genus.</title>
        <authorList>
            <person name="Zewei F."/>
            <person name="Zheng Z."/>
            <person name="Yu L."/>
            <person name="Ruyue G."/>
            <person name="Yanhong M."/>
            <person name="Yuanyuan C."/>
            <person name="Jingyan G."/>
            <person name="Wenjun H."/>
        </authorList>
    </citation>
    <scope>NUCLEOTIDE SEQUENCE [LARGE SCALE GENOMIC DNA]</scope>
    <source>
        <strain evidence="1 2">YS10</strain>
    </source>
</reference>
<evidence type="ECO:0000313" key="1">
    <source>
        <dbReference type="EMBL" id="QWG07237.1"/>
    </source>
</evidence>
<gene>
    <name evidence="1" type="ORF">KM029_18330</name>
</gene>
<dbReference type="Proteomes" id="UP000682802">
    <property type="component" value="Chromosome 1"/>
</dbReference>
<name>A0ABX8GVR3_9BACT</name>
<sequence>MKQITLTSILILLTLLFVHANMVTAEEILVNNKEELSKALKEVQPGQVILLKNGTWTDVEIKLKGKGTEENKIVLKAETPGKVFLEGQSYLRISGSYIVVSDLVFRNGYTPTSSVISFRTSSKELAYNCRVTNCVVEDYSNSERYDSDKWVEIFGKNNSFDHNALVGKRNKGVTLAVRLNSKESLENNHVIAYNYFGGRQNLGSNGGETLRIGTSHYSRSNSNTTVKNNYFEACDGELEIVSNKSCGNTYQNNVFDECKGTLTLRHGERTLVEGNYFLGNRKHNTGGIRVINEYQTVRNNYLSGLTGYRFRGALVVMNGIYNSPINRYNQVIGAKISNNLLIDSDHVQLCAGSDKERSATPIESTMKNNLFFTATNPNLFTVYDNIEGIDFENNYVNNGENTPVEEGFTFVDYQLEENEFGLRVPKKKLLKKIGFKGDVKLPVTKEEVGPSYYKKEIKEVTFNTGKVIKVAAGDDTLIDAAKKSEAGDILELEKGGVYGLSKILFVNHPITIRGAEGEKPVIKSEKAVFFKIENGGSLKLNHLVIDGADSPDQSGNCVVSTSKYSMNENYKFITLDCDIKQLNINHTFNFLKIYASTMADSILIENSTFTEVTGAILSLDKEIEDLGMYNAEYVIVKNSKFTKIGDTIADVYRGGTDESTFGPNVAITKCDFTDVGNSKRNKDHSSLAFHGVQNLQVADCNWKDSAPVKLFLTNGEPISNLKNCVFDNTEQIQSNNNSYTTKNIQVIN</sequence>
<dbReference type="SMART" id="SM00710">
    <property type="entry name" value="PbH1"/>
    <property type="match status" value="6"/>
</dbReference>
<proteinExistence type="predicted"/>
<evidence type="ECO:0000313" key="2">
    <source>
        <dbReference type="Proteomes" id="UP000682802"/>
    </source>
</evidence>
<keyword evidence="1" id="KW-0456">Lyase</keyword>
<dbReference type="InterPro" id="IPR012334">
    <property type="entry name" value="Pectin_lyas_fold"/>
</dbReference>
<organism evidence="1 2">
    <name type="scientific">Flammeovirga kamogawensis</name>
    <dbReference type="NCBI Taxonomy" id="373891"/>
    <lineage>
        <taxon>Bacteria</taxon>
        <taxon>Pseudomonadati</taxon>
        <taxon>Bacteroidota</taxon>
        <taxon>Cytophagia</taxon>
        <taxon>Cytophagales</taxon>
        <taxon>Flammeovirgaceae</taxon>
        <taxon>Flammeovirga</taxon>
    </lineage>
</organism>
<dbReference type="Pfam" id="PF14592">
    <property type="entry name" value="Chondroitinas_B"/>
    <property type="match status" value="1"/>
</dbReference>
<protein>
    <submittedName>
        <fullName evidence="1">Polysaccharide lyase 6 family protein</fullName>
    </submittedName>
</protein>
<dbReference type="InterPro" id="IPR039513">
    <property type="entry name" value="PL-6"/>
</dbReference>
<dbReference type="InterPro" id="IPR011050">
    <property type="entry name" value="Pectin_lyase_fold/virulence"/>
</dbReference>
<dbReference type="RefSeq" id="WP_205125447.1">
    <property type="nucleotide sequence ID" value="NZ_CP076128.1"/>
</dbReference>
<dbReference type="GO" id="GO:0016829">
    <property type="term" value="F:lyase activity"/>
    <property type="evidence" value="ECO:0007669"/>
    <property type="project" value="UniProtKB-KW"/>
</dbReference>
<dbReference type="SUPFAM" id="SSF51126">
    <property type="entry name" value="Pectin lyase-like"/>
    <property type="match status" value="2"/>
</dbReference>
<keyword evidence="2" id="KW-1185">Reference proteome</keyword>
<dbReference type="EMBL" id="CP076128">
    <property type="protein sequence ID" value="QWG07237.1"/>
    <property type="molecule type" value="Genomic_DNA"/>
</dbReference>